<dbReference type="STRING" id="4081.A0A3Q7HPT0"/>
<feature type="compositionally biased region" description="Basic and acidic residues" evidence="1">
    <location>
        <begin position="173"/>
        <end position="182"/>
    </location>
</feature>
<dbReference type="PANTHER" id="PTHR10030">
    <property type="entry name" value="ALPHA-L-FUCOSIDASE"/>
    <property type="match status" value="1"/>
</dbReference>
<dbReference type="GO" id="GO:0005975">
    <property type="term" value="P:carbohydrate metabolic process"/>
    <property type="evidence" value="ECO:0007669"/>
    <property type="project" value="InterPro"/>
</dbReference>
<dbReference type="PaxDb" id="4081-Solyc08g062280.1.1"/>
<protein>
    <submittedName>
        <fullName evidence="2">Uncharacterized protein</fullName>
    </submittedName>
</protein>
<dbReference type="InterPro" id="IPR017853">
    <property type="entry name" value="GH"/>
</dbReference>
<evidence type="ECO:0000313" key="3">
    <source>
        <dbReference type="Proteomes" id="UP000004994"/>
    </source>
</evidence>
<dbReference type="Gene3D" id="2.60.120.260">
    <property type="entry name" value="Galactose-binding domain-like"/>
    <property type="match status" value="1"/>
</dbReference>
<dbReference type="EnsemblPlants" id="Solyc08g062280.2.1">
    <property type="protein sequence ID" value="Solyc08g062280.2.1"/>
    <property type="gene ID" value="Solyc08g062280.2"/>
</dbReference>
<dbReference type="Proteomes" id="UP000004994">
    <property type="component" value="Chromosome 8"/>
</dbReference>
<dbReference type="Gramene" id="Solyc08g062280.2.1">
    <property type="protein sequence ID" value="Solyc08g062280.2.1"/>
    <property type="gene ID" value="Solyc08g062280.2"/>
</dbReference>
<dbReference type="PANTHER" id="PTHR10030:SF37">
    <property type="entry name" value="ALPHA-L-FUCOSIDASE-RELATED"/>
    <property type="match status" value="1"/>
</dbReference>
<name>A0A3Q7HPT0_SOLLC</name>
<keyword evidence="3" id="KW-1185">Reference proteome</keyword>
<reference evidence="2" key="1">
    <citation type="journal article" date="2012" name="Nature">
        <title>The tomato genome sequence provides insights into fleshy fruit evolution.</title>
        <authorList>
            <consortium name="Tomato Genome Consortium"/>
        </authorList>
    </citation>
    <scope>NUCLEOTIDE SEQUENCE [LARGE SCALE GENOMIC DNA]</scope>
    <source>
        <strain evidence="2">cv. Heinz 1706</strain>
    </source>
</reference>
<evidence type="ECO:0000313" key="2">
    <source>
        <dbReference type="EnsemblPlants" id="Solyc08g062280.2.1"/>
    </source>
</evidence>
<dbReference type="AlphaFoldDB" id="A0A3Q7HPT0"/>
<dbReference type="InParanoid" id="A0A3Q7HPT0"/>
<proteinExistence type="predicted"/>
<dbReference type="Gene3D" id="3.20.20.80">
    <property type="entry name" value="Glycosidases"/>
    <property type="match status" value="1"/>
</dbReference>
<dbReference type="SUPFAM" id="SSF51445">
    <property type="entry name" value="(Trans)glycosidases"/>
    <property type="match status" value="1"/>
</dbReference>
<sequence length="182" mass="20952">MWLSVSTRLYKEMMSLENRTKLAIYIHVNQPFMKNKKIQVKMSIILDNDFYLNRGDPKGTDWVPPECDVSIRPGWFLHKSQEPKSLSELLEIYYNSIGRNCVLLLYVPPNTQGLISNSDVQRLKEFTSAIDTIFSTNLAKECSIEASSQRGGKNGGFGPENVLDDDNLWTYWDPKDDDKEHN</sequence>
<feature type="region of interest" description="Disordered" evidence="1">
    <location>
        <begin position="145"/>
        <end position="182"/>
    </location>
</feature>
<dbReference type="InterPro" id="IPR000933">
    <property type="entry name" value="Glyco_hydro_29"/>
</dbReference>
<dbReference type="GO" id="GO:0004560">
    <property type="term" value="F:alpha-L-fucosidase activity"/>
    <property type="evidence" value="ECO:0007669"/>
    <property type="project" value="UniProtKB-EC"/>
</dbReference>
<evidence type="ECO:0000256" key="1">
    <source>
        <dbReference type="SAM" id="MobiDB-lite"/>
    </source>
</evidence>
<accession>A0A3Q7HPT0</accession>
<reference evidence="2" key="2">
    <citation type="submission" date="2019-01" db="UniProtKB">
        <authorList>
            <consortium name="EnsemblPlants"/>
        </authorList>
    </citation>
    <scope>IDENTIFICATION</scope>
    <source>
        <strain evidence="2">cv. Heinz 1706</strain>
    </source>
</reference>
<organism evidence="2">
    <name type="scientific">Solanum lycopersicum</name>
    <name type="common">Tomato</name>
    <name type="synonym">Lycopersicon esculentum</name>
    <dbReference type="NCBI Taxonomy" id="4081"/>
    <lineage>
        <taxon>Eukaryota</taxon>
        <taxon>Viridiplantae</taxon>
        <taxon>Streptophyta</taxon>
        <taxon>Embryophyta</taxon>
        <taxon>Tracheophyta</taxon>
        <taxon>Spermatophyta</taxon>
        <taxon>Magnoliopsida</taxon>
        <taxon>eudicotyledons</taxon>
        <taxon>Gunneridae</taxon>
        <taxon>Pentapetalae</taxon>
        <taxon>asterids</taxon>
        <taxon>lamiids</taxon>
        <taxon>Solanales</taxon>
        <taxon>Solanaceae</taxon>
        <taxon>Solanoideae</taxon>
        <taxon>Solaneae</taxon>
        <taxon>Solanum</taxon>
        <taxon>Solanum subgen. Lycopersicon</taxon>
    </lineage>
</organism>